<evidence type="ECO:0000256" key="4">
    <source>
        <dbReference type="ARBA" id="ARBA00009850"/>
    </source>
</evidence>
<dbReference type="EMBL" id="GU076144">
    <property type="protein sequence ID" value="ACY92673.1"/>
    <property type="molecule type" value="mRNA"/>
</dbReference>
<dbReference type="InterPro" id="IPR036817">
    <property type="entry name" value="Transthyretin/HIU_hydrolase_sf"/>
</dbReference>
<feature type="domain" description="Transthyretin/hydroxyisourate hydrolase" evidence="14">
    <location>
        <begin position="30"/>
        <end position="143"/>
    </location>
</feature>
<keyword evidence="10" id="KW-0576">Peroxisome</keyword>
<dbReference type="SMART" id="SM00095">
    <property type="entry name" value="TR_THY"/>
    <property type="match status" value="1"/>
</dbReference>
<dbReference type="Proteomes" id="UP000694865">
    <property type="component" value="Unplaced"/>
</dbReference>
<keyword evidence="16" id="KW-1185">Reference proteome</keyword>
<evidence type="ECO:0000313" key="17">
    <source>
        <dbReference type="RefSeq" id="NP_001161674.1"/>
    </source>
</evidence>
<dbReference type="KEGG" id="sko:100313757"/>
<name>D1LXG7_SACKO</name>
<evidence type="ECO:0000256" key="6">
    <source>
        <dbReference type="ARBA" id="ARBA00012609"/>
    </source>
</evidence>
<evidence type="ECO:0000256" key="10">
    <source>
        <dbReference type="ARBA" id="ARBA00023140"/>
    </source>
</evidence>
<reference evidence="17" key="2">
    <citation type="submission" date="2025-05" db="UniProtKB">
        <authorList>
            <consortium name="RefSeq"/>
        </authorList>
    </citation>
    <scope>IDENTIFICATION</scope>
</reference>
<evidence type="ECO:0000256" key="12">
    <source>
        <dbReference type="PIRSR" id="PIRSR600895-51"/>
    </source>
</evidence>
<dbReference type="GO" id="GO:0033971">
    <property type="term" value="F:hydroxyisourate hydrolase activity"/>
    <property type="evidence" value="ECO:0007669"/>
    <property type="project" value="UniProtKB-EC"/>
</dbReference>
<dbReference type="InterPro" id="IPR023418">
    <property type="entry name" value="Thyroxine_BS"/>
</dbReference>
<evidence type="ECO:0000256" key="7">
    <source>
        <dbReference type="ARBA" id="ARBA00017539"/>
    </source>
</evidence>
<dbReference type="Pfam" id="PF00576">
    <property type="entry name" value="Transthyretin"/>
    <property type="match status" value="1"/>
</dbReference>
<comment type="subunit">
    <text evidence="5 13">Homotetramer.</text>
</comment>
<evidence type="ECO:0000256" key="11">
    <source>
        <dbReference type="ARBA" id="ARBA00060539"/>
    </source>
</evidence>
<dbReference type="CDD" id="cd05822">
    <property type="entry name" value="TLP_HIUase"/>
    <property type="match status" value="1"/>
</dbReference>
<dbReference type="PROSITE" id="PS00769">
    <property type="entry name" value="TRANSTHYRETIN_2"/>
    <property type="match status" value="1"/>
</dbReference>
<dbReference type="InterPro" id="IPR023416">
    <property type="entry name" value="Transthyretin/HIU_hydrolase_d"/>
</dbReference>
<evidence type="ECO:0000256" key="3">
    <source>
        <dbReference type="ARBA" id="ARBA00004275"/>
    </source>
</evidence>
<evidence type="ECO:0000256" key="1">
    <source>
        <dbReference type="ARBA" id="ARBA00001043"/>
    </source>
</evidence>
<dbReference type="GeneID" id="100313757"/>
<dbReference type="GO" id="GO:0005777">
    <property type="term" value="C:peroxisome"/>
    <property type="evidence" value="ECO:0007669"/>
    <property type="project" value="UniProtKB-SubCell"/>
</dbReference>
<feature type="binding site" evidence="12">
    <location>
        <position position="141"/>
    </location>
    <ligand>
        <name>substrate</name>
    </ligand>
</feature>
<evidence type="ECO:0000256" key="8">
    <source>
        <dbReference type="ARBA" id="ARBA00022631"/>
    </source>
</evidence>
<dbReference type="PANTHER" id="PTHR10395:SF7">
    <property type="entry name" value="5-HYDROXYISOURATE HYDROLASE"/>
    <property type="match status" value="1"/>
</dbReference>
<dbReference type="RefSeq" id="NP_001161674.1">
    <property type="nucleotide sequence ID" value="NM_001168202.1"/>
</dbReference>
<evidence type="ECO:0000256" key="9">
    <source>
        <dbReference type="ARBA" id="ARBA00022801"/>
    </source>
</evidence>
<evidence type="ECO:0000256" key="13">
    <source>
        <dbReference type="RuleBase" id="RU361270"/>
    </source>
</evidence>
<proteinExistence type="evidence at transcript level"/>
<organism evidence="15">
    <name type="scientific">Saccoglossus kowalevskii</name>
    <name type="common">Acorn worm</name>
    <dbReference type="NCBI Taxonomy" id="10224"/>
    <lineage>
        <taxon>Eukaryota</taxon>
        <taxon>Metazoa</taxon>
        <taxon>Hemichordata</taxon>
        <taxon>Enteropneusta</taxon>
        <taxon>Harrimaniidae</taxon>
        <taxon>Saccoglossus</taxon>
    </lineage>
</organism>
<comment type="catalytic activity">
    <reaction evidence="1 13">
        <text>5-hydroxyisourate + H2O = 5-hydroxy-2-oxo-4-ureido-2,5-dihydro-1H-imidazole-5-carboxylate + H(+)</text>
        <dbReference type="Rhea" id="RHEA:23736"/>
        <dbReference type="ChEBI" id="CHEBI:15377"/>
        <dbReference type="ChEBI" id="CHEBI:15378"/>
        <dbReference type="ChEBI" id="CHEBI:18072"/>
        <dbReference type="ChEBI" id="CHEBI:58639"/>
        <dbReference type="EC" id="3.5.2.17"/>
    </reaction>
</comment>
<dbReference type="InterPro" id="IPR023419">
    <property type="entry name" value="Transthyretin_CS"/>
</dbReference>
<comment type="pathway">
    <text evidence="11">Purine metabolism; urate degradation; (S)-allantoin from urate: step 2/3.</text>
</comment>
<evidence type="ECO:0000313" key="16">
    <source>
        <dbReference type="Proteomes" id="UP000694865"/>
    </source>
</evidence>
<dbReference type="NCBIfam" id="TIGR02962">
    <property type="entry name" value="hdxy_isourate"/>
    <property type="match status" value="1"/>
</dbReference>
<keyword evidence="9 13" id="KW-0378">Hydrolase</keyword>
<evidence type="ECO:0000313" key="15">
    <source>
        <dbReference type="EMBL" id="ACY92673.1"/>
    </source>
</evidence>
<dbReference type="GO" id="GO:0006144">
    <property type="term" value="P:purine nucleobase metabolic process"/>
    <property type="evidence" value="ECO:0007669"/>
    <property type="project" value="UniProtKB-KW"/>
</dbReference>
<dbReference type="EC" id="3.5.2.17" evidence="6 13"/>
<dbReference type="AlphaFoldDB" id="D1LXG7"/>
<dbReference type="InterPro" id="IPR000895">
    <property type="entry name" value="Transthyretin/HIU_hydrolase"/>
</dbReference>
<keyword evidence="8 13" id="KW-0659">Purine metabolism</keyword>
<dbReference type="FunFam" id="2.60.40.180:FF:000004">
    <property type="entry name" value="5-hydroxyisourate hydrolase"/>
    <property type="match status" value="1"/>
</dbReference>
<feature type="binding site" evidence="12">
    <location>
        <position position="77"/>
    </location>
    <ligand>
        <name>substrate</name>
    </ligand>
</feature>
<gene>
    <name evidence="17" type="primary">LOC100313757</name>
</gene>
<dbReference type="PROSITE" id="PS00768">
    <property type="entry name" value="TRANSTHYRETIN_1"/>
    <property type="match status" value="1"/>
</dbReference>
<comment type="similarity">
    <text evidence="4 13">Belongs to the transthyretin family. 5-hydroxyisourate hydrolase subfamily.</text>
</comment>
<evidence type="ECO:0000259" key="14">
    <source>
        <dbReference type="SMART" id="SM00095"/>
    </source>
</evidence>
<dbReference type="PANTHER" id="PTHR10395">
    <property type="entry name" value="URICASE AND TRANSTHYRETIN-RELATED"/>
    <property type="match status" value="1"/>
</dbReference>
<dbReference type="Gene3D" id="2.60.40.180">
    <property type="entry name" value="Transthyretin/hydroxyisourate hydrolase domain"/>
    <property type="match status" value="1"/>
</dbReference>
<protein>
    <recommendedName>
        <fullName evidence="7 13">5-hydroxyisourate hydrolase</fullName>
        <shortName evidence="13">HIU hydrolase</shortName>
        <shortName evidence="13">HIUHase</shortName>
        <ecNumber evidence="6 13">3.5.2.17</ecNumber>
    </recommendedName>
</protein>
<feature type="binding site" evidence="12">
    <location>
        <position position="38"/>
    </location>
    <ligand>
        <name>substrate</name>
    </ligand>
</feature>
<comment type="subcellular location">
    <subcellularLocation>
        <location evidence="3">Peroxisome</location>
    </subcellularLocation>
</comment>
<sequence>MSGYRIDILTNHLRASQAHSNLIEAVNMAGQQSPLTTHVLDTALGRPAAELPITLYSRSPEMAWLKIAAGKTNQDGRCPGLLTQETFHNGVYKIHFDTGTYHKALDTPGFYPYVEVVFEIHDPNQHYHVPLLLSPFSYSTYRGS</sequence>
<accession>D1LXG7</accession>
<evidence type="ECO:0000256" key="2">
    <source>
        <dbReference type="ARBA" id="ARBA00002704"/>
    </source>
</evidence>
<dbReference type="InterPro" id="IPR014306">
    <property type="entry name" value="Hydroxyisourate_hydrolase"/>
</dbReference>
<evidence type="ECO:0000256" key="5">
    <source>
        <dbReference type="ARBA" id="ARBA00011881"/>
    </source>
</evidence>
<dbReference type="SUPFAM" id="SSF49472">
    <property type="entry name" value="Transthyretin (synonym: prealbumin)"/>
    <property type="match status" value="1"/>
</dbReference>
<dbReference type="PRINTS" id="PR00189">
    <property type="entry name" value="TRNSTHYRETIN"/>
</dbReference>
<reference evidence="15" key="1">
    <citation type="submission" date="2009-10" db="EMBL/GenBank/DDBJ databases">
        <authorList>
            <person name="Freeman R.M.Jr."/>
            <person name="Wu M.M."/>
            <person name="Gerhart J.J."/>
        </authorList>
    </citation>
    <scope>NUCLEOTIDE SEQUENCE</scope>
</reference>
<dbReference type="OrthoDB" id="10265230at2759"/>
<comment type="function">
    <text evidence="2">Catalyzes the hydrolysis of 5-hydroxyisourate (HIU) to 2-oxo-4-hydroxy-4-carboxy-5-ureidoimidazoline (OHCU).</text>
</comment>